<accession>T2JTN2</accession>
<evidence type="ECO:0000313" key="2">
    <source>
        <dbReference type="Proteomes" id="UP000018130"/>
    </source>
</evidence>
<dbReference type="GO" id="GO:0047753">
    <property type="term" value="F:choline-sulfatase activity"/>
    <property type="evidence" value="ECO:0007669"/>
    <property type="project" value="UniProtKB-EC"/>
</dbReference>
<evidence type="ECO:0000313" key="1">
    <source>
        <dbReference type="EMBL" id="CCQ69198.1"/>
    </source>
</evidence>
<reference evidence="1 2" key="2">
    <citation type="submission" date="2013-09" db="EMBL/GenBank/DDBJ databases">
        <title>Whole genome comparison of six Crocosphaera watsonii strains with differing phenotypes.</title>
        <authorList>
            <person name="Bench S.R."/>
            <person name="Heller P."/>
            <person name="Frank I."/>
            <person name="Arciniega M."/>
            <person name="Shilova I.N."/>
            <person name="Zehr J.P."/>
        </authorList>
    </citation>
    <scope>NUCLEOTIDE SEQUENCE [LARGE SCALE GENOMIC DNA]</scope>
    <source>
        <strain evidence="1 2">WH 0402</strain>
    </source>
</reference>
<dbReference type="Proteomes" id="UP000018130">
    <property type="component" value="Unassembled WGS sequence"/>
</dbReference>
<name>T2JTN2_CROWT</name>
<reference evidence="1 2" key="1">
    <citation type="submission" date="2013-01" db="EMBL/GenBank/DDBJ databases">
        <authorList>
            <person name="Bench S."/>
        </authorList>
    </citation>
    <scope>NUCLEOTIDE SEQUENCE [LARGE SCALE GENOMIC DNA]</scope>
    <source>
        <strain evidence="1 2">WH 0402</strain>
    </source>
</reference>
<organism evidence="1 2">
    <name type="scientific">Crocosphaera watsonii WH 0402</name>
    <dbReference type="NCBI Taxonomy" id="1284629"/>
    <lineage>
        <taxon>Bacteria</taxon>
        <taxon>Bacillati</taxon>
        <taxon>Cyanobacteriota</taxon>
        <taxon>Cyanophyceae</taxon>
        <taxon>Oscillatoriophycideae</taxon>
        <taxon>Chroococcales</taxon>
        <taxon>Aphanothecaceae</taxon>
        <taxon>Crocosphaera</taxon>
    </lineage>
</organism>
<dbReference type="AlphaFoldDB" id="T2JTN2"/>
<gene>
    <name evidence="1" type="ORF">CWATWH0402_343</name>
</gene>
<comment type="caution">
    <text evidence="1">The sequence shown here is derived from an EMBL/GenBank/DDBJ whole genome shotgun (WGS) entry which is preliminary data.</text>
</comment>
<protein>
    <submittedName>
        <fullName evidence="1">Choline-sulfatase</fullName>
        <ecNumber evidence="1">3.1.6.6</ecNumber>
    </submittedName>
</protein>
<dbReference type="EC" id="3.1.6.6" evidence="1"/>
<dbReference type="SUPFAM" id="SSF53649">
    <property type="entry name" value="Alkaline phosphatase-like"/>
    <property type="match status" value="1"/>
</dbReference>
<sequence>MASTMDFYATAVAVAETELPQHCEGKNLLPLLMEKKILILMKRYFGILMAQKRLAGNSGVL</sequence>
<dbReference type="InterPro" id="IPR017850">
    <property type="entry name" value="Alkaline_phosphatase_core_sf"/>
</dbReference>
<keyword evidence="1" id="KW-0378">Hydrolase</keyword>
<dbReference type="EMBL" id="CAQN01000916">
    <property type="protein sequence ID" value="CCQ69198.1"/>
    <property type="molecule type" value="Genomic_DNA"/>
</dbReference>
<proteinExistence type="predicted"/>